<dbReference type="EMBL" id="JAFBBZ010000001">
    <property type="protein sequence ID" value="MBM7509147.1"/>
    <property type="molecule type" value="Genomic_DNA"/>
</dbReference>
<proteinExistence type="predicted"/>
<accession>A0ABS2MDE9</accession>
<gene>
    <name evidence="1" type="ORF">JOE61_002961</name>
</gene>
<keyword evidence="2" id="KW-1185">Reference proteome</keyword>
<reference evidence="1 2" key="1">
    <citation type="submission" date="2021-01" db="EMBL/GenBank/DDBJ databases">
        <title>Sequencing the genomes of 1000 actinobacteria strains.</title>
        <authorList>
            <person name="Klenk H.-P."/>
        </authorList>
    </citation>
    <scope>NUCLEOTIDE SEQUENCE [LARGE SCALE GENOMIC DNA]</scope>
    <source>
        <strain evidence="1 2">DSM 18239</strain>
    </source>
</reference>
<organism evidence="1 2">
    <name type="scientific">Nocardioides salarius</name>
    <dbReference type="NCBI Taxonomy" id="374513"/>
    <lineage>
        <taxon>Bacteria</taxon>
        <taxon>Bacillati</taxon>
        <taxon>Actinomycetota</taxon>
        <taxon>Actinomycetes</taxon>
        <taxon>Propionibacteriales</taxon>
        <taxon>Nocardioidaceae</taxon>
        <taxon>Nocardioides</taxon>
    </lineage>
</organism>
<evidence type="ECO:0000313" key="2">
    <source>
        <dbReference type="Proteomes" id="UP000732378"/>
    </source>
</evidence>
<comment type="caution">
    <text evidence="1">The sequence shown here is derived from an EMBL/GenBank/DDBJ whole genome shotgun (WGS) entry which is preliminary data.</text>
</comment>
<dbReference type="Proteomes" id="UP000732378">
    <property type="component" value="Unassembled WGS sequence"/>
</dbReference>
<sequence length="66" mass="7049">MLPVPRPARTLEEWALRGGHWQVVASSPAHTTVALLTCDGGEEMDRVEADGPELHAWLAGRTSSAG</sequence>
<evidence type="ECO:0000313" key="1">
    <source>
        <dbReference type="EMBL" id="MBM7509147.1"/>
    </source>
</evidence>
<dbReference type="RefSeq" id="WP_193666945.1">
    <property type="nucleotide sequence ID" value="NZ_JACDTV010000001.1"/>
</dbReference>
<protein>
    <submittedName>
        <fullName evidence="1">Uncharacterized protein</fullName>
    </submittedName>
</protein>
<name>A0ABS2MDE9_9ACTN</name>